<dbReference type="PANTHER" id="PTHR21180:SF32">
    <property type="entry name" value="ENDONUCLEASE_EXONUCLEASE_PHOSPHATASE FAMILY DOMAIN-CONTAINING PROTEIN 1"/>
    <property type="match status" value="1"/>
</dbReference>
<dbReference type="SMART" id="SM00278">
    <property type="entry name" value="HhH1"/>
    <property type="match status" value="2"/>
</dbReference>
<keyword evidence="4" id="KW-1185">Reference proteome</keyword>
<dbReference type="PANTHER" id="PTHR21180">
    <property type="entry name" value="ENDONUCLEASE/EXONUCLEASE/PHOSPHATASE FAMILY DOMAIN-CONTAINING PROTEIN 1"/>
    <property type="match status" value="1"/>
</dbReference>
<evidence type="ECO:0000313" key="3">
    <source>
        <dbReference type="EMBL" id="MFC3102274.1"/>
    </source>
</evidence>
<feature type="chain" id="PRO_5046555740" evidence="1">
    <location>
        <begin position="22"/>
        <end position="87"/>
    </location>
</feature>
<keyword evidence="1" id="KW-0732">Signal</keyword>
<accession>A0ABV7EHT6</accession>
<dbReference type="InterPro" id="IPR051675">
    <property type="entry name" value="Endo/Exo/Phosphatase_dom_1"/>
</dbReference>
<dbReference type="Pfam" id="PF12836">
    <property type="entry name" value="HHH_3"/>
    <property type="match status" value="1"/>
</dbReference>
<proteinExistence type="predicted"/>
<feature type="domain" description="Helix-hairpin-helix DNA-binding motif class 1" evidence="2">
    <location>
        <begin position="31"/>
        <end position="50"/>
    </location>
</feature>
<dbReference type="SUPFAM" id="SSF47781">
    <property type="entry name" value="RuvA domain 2-like"/>
    <property type="match status" value="1"/>
</dbReference>
<gene>
    <name evidence="3" type="ORF">ACFOSU_00040</name>
</gene>
<dbReference type="InterPro" id="IPR010994">
    <property type="entry name" value="RuvA_2-like"/>
</dbReference>
<name>A0ABV7EHT6_9GAMM</name>
<evidence type="ECO:0000313" key="4">
    <source>
        <dbReference type="Proteomes" id="UP001595462"/>
    </source>
</evidence>
<evidence type="ECO:0000256" key="1">
    <source>
        <dbReference type="SAM" id="SignalP"/>
    </source>
</evidence>
<dbReference type="InterPro" id="IPR004509">
    <property type="entry name" value="Competence_ComEA_HhH"/>
</dbReference>
<organism evidence="3 4">
    <name type="scientific">Salinisphaera aquimarina</name>
    <dbReference type="NCBI Taxonomy" id="2094031"/>
    <lineage>
        <taxon>Bacteria</taxon>
        <taxon>Pseudomonadati</taxon>
        <taxon>Pseudomonadota</taxon>
        <taxon>Gammaproteobacteria</taxon>
        <taxon>Salinisphaerales</taxon>
        <taxon>Salinisphaeraceae</taxon>
        <taxon>Salinisphaera</taxon>
    </lineage>
</organism>
<feature type="domain" description="Helix-hairpin-helix DNA-binding motif class 1" evidence="2">
    <location>
        <begin position="61"/>
        <end position="80"/>
    </location>
</feature>
<dbReference type="Gene3D" id="1.10.150.280">
    <property type="entry name" value="AF1531-like domain"/>
    <property type="match status" value="1"/>
</dbReference>
<comment type="caution">
    <text evidence="3">The sequence shown here is derived from an EMBL/GenBank/DDBJ whole genome shotgun (WGS) entry which is preliminary data.</text>
</comment>
<protein>
    <submittedName>
        <fullName evidence="3">ComEA family DNA-binding protein</fullName>
    </submittedName>
</protein>
<evidence type="ECO:0000259" key="2">
    <source>
        <dbReference type="SMART" id="SM00278"/>
    </source>
</evidence>
<dbReference type="EMBL" id="JBHRSS010000001">
    <property type="protein sequence ID" value="MFC3102274.1"/>
    <property type="molecule type" value="Genomic_DNA"/>
</dbReference>
<reference evidence="4" key="1">
    <citation type="journal article" date="2019" name="Int. J. Syst. Evol. Microbiol.">
        <title>The Global Catalogue of Microorganisms (GCM) 10K type strain sequencing project: providing services to taxonomists for standard genome sequencing and annotation.</title>
        <authorList>
            <consortium name="The Broad Institute Genomics Platform"/>
            <consortium name="The Broad Institute Genome Sequencing Center for Infectious Disease"/>
            <person name="Wu L."/>
            <person name="Ma J."/>
        </authorList>
    </citation>
    <scope>NUCLEOTIDE SEQUENCE [LARGE SCALE GENOMIC DNA]</scope>
    <source>
        <strain evidence="4">KCTC 52640</strain>
    </source>
</reference>
<dbReference type="Proteomes" id="UP001595462">
    <property type="component" value="Unassembled WGS sequence"/>
</dbReference>
<dbReference type="InterPro" id="IPR003583">
    <property type="entry name" value="Hlx-hairpin-Hlx_DNA-bd_motif"/>
</dbReference>
<sequence>MKTTILILVLMTGFFATAALAAVNVNTAGADMLEQLSGIGPAKADAIIEDREENGDYQKLDEMTRVSGIGSKTVDGLRDEATVTTSQ</sequence>
<dbReference type="GO" id="GO:0003677">
    <property type="term" value="F:DNA binding"/>
    <property type="evidence" value="ECO:0007669"/>
    <property type="project" value="UniProtKB-KW"/>
</dbReference>
<feature type="signal peptide" evidence="1">
    <location>
        <begin position="1"/>
        <end position="21"/>
    </location>
</feature>
<dbReference type="RefSeq" id="WP_380685162.1">
    <property type="nucleotide sequence ID" value="NZ_JBHRSS010000001.1"/>
</dbReference>
<keyword evidence="3" id="KW-0238">DNA-binding</keyword>
<dbReference type="NCBIfam" id="TIGR00426">
    <property type="entry name" value="competence protein ComEA helix-hairpin-helix repeat region"/>
    <property type="match status" value="1"/>
</dbReference>